<evidence type="ECO:0000256" key="2">
    <source>
        <dbReference type="ARBA" id="ARBA00006727"/>
    </source>
</evidence>
<dbReference type="InterPro" id="IPR050327">
    <property type="entry name" value="Proton-linked_MCT"/>
</dbReference>
<feature type="transmembrane region" description="Helical" evidence="4">
    <location>
        <begin position="205"/>
        <end position="226"/>
    </location>
</feature>
<feature type="region of interest" description="Disordered" evidence="3">
    <location>
        <begin position="16"/>
        <end position="38"/>
    </location>
</feature>
<keyword evidence="4" id="KW-0472">Membrane</keyword>
<keyword evidence="4" id="KW-0812">Transmembrane</keyword>
<evidence type="ECO:0008006" key="6">
    <source>
        <dbReference type="Google" id="ProtNLM"/>
    </source>
</evidence>
<comment type="subcellular location">
    <subcellularLocation>
        <location evidence="1">Membrane</location>
        <topology evidence="1">Multi-pass membrane protein</topology>
    </subcellularLocation>
</comment>
<evidence type="ECO:0000256" key="4">
    <source>
        <dbReference type="SAM" id="Phobius"/>
    </source>
</evidence>
<feature type="transmembrane region" description="Helical" evidence="4">
    <location>
        <begin position="46"/>
        <end position="69"/>
    </location>
</feature>
<reference evidence="5" key="1">
    <citation type="submission" date="2015-01" db="EMBL/GenBank/DDBJ databases">
        <authorList>
            <person name="Durling Mikael"/>
        </authorList>
    </citation>
    <scope>NUCLEOTIDE SEQUENCE</scope>
</reference>
<name>A0A0B7KEQ3_BIOOC</name>
<dbReference type="GO" id="GO:0022857">
    <property type="term" value="F:transmembrane transporter activity"/>
    <property type="evidence" value="ECO:0007669"/>
    <property type="project" value="InterPro"/>
</dbReference>
<evidence type="ECO:0000313" key="5">
    <source>
        <dbReference type="EMBL" id="CEO56058.1"/>
    </source>
</evidence>
<feature type="transmembrane region" description="Helical" evidence="4">
    <location>
        <begin position="141"/>
        <end position="161"/>
    </location>
</feature>
<dbReference type="GO" id="GO:0016020">
    <property type="term" value="C:membrane"/>
    <property type="evidence" value="ECO:0007669"/>
    <property type="project" value="UniProtKB-SubCell"/>
</dbReference>
<protein>
    <recommendedName>
        <fullName evidence="6">Major facilitator superfamily (MFS) profile domain-containing protein</fullName>
    </recommendedName>
</protein>
<feature type="transmembrane region" description="Helical" evidence="4">
    <location>
        <begin position="403"/>
        <end position="424"/>
    </location>
</feature>
<dbReference type="InterPro" id="IPR011701">
    <property type="entry name" value="MFS"/>
</dbReference>
<feature type="transmembrane region" description="Helical" evidence="4">
    <location>
        <begin position="314"/>
        <end position="333"/>
    </location>
</feature>
<feature type="transmembrane region" description="Helical" evidence="4">
    <location>
        <begin position="116"/>
        <end position="135"/>
    </location>
</feature>
<feature type="transmembrane region" description="Helical" evidence="4">
    <location>
        <begin position="378"/>
        <end position="397"/>
    </location>
</feature>
<dbReference type="AlphaFoldDB" id="A0A0B7KEQ3"/>
<comment type="similarity">
    <text evidence="2">Belongs to the major facilitator superfamily. Monocarboxylate porter (TC 2.A.1.13) family.</text>
</comment>
<proteinExistence type="inferred from homology"/>
<feature type="compositionally biased region" description="Polar residues" evidence="3">
    <location>
        <begin position="16"/>
        <end position="34"/>
    </location>
</feature>
<evidence type="ECO:0000256" key="3">
    <source>
        <dbReference type="SAM" id="MobiDB-lite"/>
    </source>
</evidence>
<accession>A0A0B7KEQ3</accession>
<dbReference type="InterPro" id="IPR036259">
    <property type="entry name" value="MFS_trans_sf"/>
</dbReference>
<dbReference type="Gene3D" id="1.20.1250.20">
    <property type="entry name" value="MFS general substrate transporter like domains"/>
    <property type="match status" value="1"/>
</dbReference>
<feature type="transmembrane region" description="Helical" evidence="4">
    <location>
        <begin position="339"/>
        <end position="366"/>
    </location>
</feature>
<feature type="transmembrane region" description="Helical" evidence="4">
    <location>
        <begin position="173"/>
        <end position="199"/>
    </location>
</feature>
<feature type="transmembrane region" description="Helical" evidence="4">
    <location>
        <begin position="247"/>
        <end position="270"/>
    </location>
</feature>
<sequence length="438" mass="46891">MGSAAVIPTTRIPSTSGVCVSGRSNGDSTDSLGESTEEYPEGGLRAWMVVLGAWCAMIPSMGMLNSLAILEAWLSEHDLQGIPKSTTGWVLSTYAFFLFFCGAQIGPIFDSYDVRWLIIPGSVGMIASMICMSFSKEFYQYLLSFGVLGGISASFLYNPGLSTVGHWFQKRRGLATCIACTSGGIGGVWIPLVILYLAPRIGFPWAIRVVALISAIHLAVACCLLRQRLPPNKKAGSSIDFKALADPLYGTITLALVLVEFSIFIPISYISSYGLQSGFSHHQAYMLNAYLNAGAIPGRALPGYVADRFGVMNTMCAISFFCMLFIFCLWYTAYGNQSMTISFAVLFGFWSGASVSLAPVGIGLVCKTEDYGKRNGTAYTLASFGALIGIPIGGALLGAEGKAFQGLIIFSGASYIFTLGAYVLGRGLLSRWRLLTGC</sequence>
<dbReference type="PANTHER" id="PTHR11360:SF240">
    <property type="entry name" value="MONOCARBOXYLATE TRANSPORTER (EUROFUNG)-RELATED"/>
    <property type="match status" value="1"/>
</dbReference>
<dbReference type="Pfam" id="PF07690">
    <property type="entry name" value="MFS_1"/>
    <property type="match status" value="1"/>
</dbReference>
<gene>
    <name evidence="5" type="ORF">BN869_000012116_1</name>
</gene>
<dbReference type="PANTHER" id="PTHR11360">
    <property type="entry name" value="MONOCARBOXYLATE TRANSPORTER"/>
    <property type="match status" value="1"/>
</dbReference>
<keyword evidence="4" id="KW-1133">Transmembrane helix</keyword>
<evidence type="ECO:0000256" key="1">
    <source>
        <dbReference type="ARBA" id="ARBA00004141"/>
    </source>
</evidence>
<organism evidence="5">
    <name type="scientific">Bionectria ochroleuca</name>
    <name type="common">Gliocladium roseum</name>
    <dbReference type="NCBI Taxonomy" id="29856"/>
    <lineage>
        <taxon>Eukaryota</taxon>
        <taxon>Fungi</taxon>
        <taxon>Dikarya</taxon>
        <taxon>Ascomycota</taxon>
        <taxon>Pezizomycotina</taxon>
        <taxon>Sordariomycetes</taxon>
        <taxon>Hypocreomycetidae</taxon>
        <taxon>Hypocreales</taxon>
        <taxon>Bionectriaceae</taxon>
        <taxon>Clonostachys</taxon>
    </lineage>
</organism>
<dbReference type="EMBL" id="CDPU01000060">
    <property type="protein sequence ID" value="CEO56058.1"/>
    <property type="molecule type" value="Genomic_DNA"/>
</dbReference>
<feature type="transmembrane region" description="Helical" evidence="4">
    <location>
        <begin position="89"/>
        <end position="109"/>
    </location>
</feature>
<dbReference type="SUPFAM" id="SSF103473">
    <property type="entry name" value="MFS general substrate transporter"/>
    <property type="match status" value="1"/>
</dbReference>